<dbReference type="GO" id="GO:0046872">
    <property type="term" value="F:metal ion binding"/>
    <property type="evidence" value="ECO:0007669"/>
    <property type="project" value="UniProtKB-KW"/>
</dbReference>
<organism evidence="11 12">
    <name type="scientific">PS1 clade bacterium</name>
    <dbReference type="NCBI Taxonomy" id="2175152"/>
    <lineage>
        <taxon>Bacteria</taxon>
        <taxon>Pseudomonadati</taxon>
        <taxon>Pseudomonadota</taxon>
        <taxon>Alphaproteobacteria</taxon>
        <taxon>PS1 clade</taxon>
    </lineage>
</organism>
<keyword evidence="6 9" id="KW-0479">Metal-binding</keyword>
<evidence type="ECO:0000313" key="11">
    <source>
        <dbReference type="EMBL" id="RCL77887.1"/>
    </source>
</evidence>
<dbReference type="PROSITE" id="PS00630">
    <property type="entry name" value="IMP_2"/>
    <property type="match status" value="1"/>
</dbReference>
<feature type="binding site" evidence="9">
    <location>
        <position position="215"/>
    </location>
    <ligand>
        <name>Mg(2+)</name>
        <dbReference type="ChEBI" id="CHEBI:18420"/>
        <label>1</label>
        <note>catalytic</note>
    </ligand>
</feature>
<dbReference type="FunFam" id="3.40.190.80:FF:000020">
    <property type="entry name" value="Fructose-1,6-bisphosphatase/inositol-1-monophosphatase"/>
    <property type="match status" value="1"/>
</dbReference>
<feature type="binding site" evidence="9">
    <location>
        <position position="89"/>
    </location>
    <ligand>
        <name>Mg(2+)</name>
        <dbReference type="ChEBI" id="CHEBI:18420"/>
        <label>1</label>
        <note>catalytic</note>
    </ligand>
</feature>
<evidence type="ECO:0000256" key="3">
    <source>
        <dbReference type="ARBA" id="ARBA00009759"/>
    </source>
</evidence>
<evidence type="ECO:0000256" key="5">
    <source>
        <dbReference type="ARBA" id="ARBA00019784"/>
    </source>
</evidence>
<dbReference type="InterPro" id="IPR022337">
    <property type="entry name" value="Inositol_monophosphatase_SuhB"/>
</dbReference>
<reference evidence="11 12" key="1">
    <citation type="journal article" date="2018" name="Microbiome">
        <title>Fine metagenomic profile of the Mediterranean stratified and mixed water columns revealed by assembly and recruitment.</title>
        <authorList>
            <person name="Haro-Moreno J.M."/>
            <person name="Lopez-Perez M."/>
            <person name="De La Torre J.R."/>
            <person name="Picazo A."/>
            <person name="Camacho A."/>
            <person name="Rodriguez-Valera F."/>
        </authorList>
    </citation>
    <scope>NUCLEOTIDE SEQUENCE [LARGE SCALE GENOMIC DNA]</scope>
    <source>
        <strain evidence="11">MED-G55</strain>
    </source>
</reference>
<dbReference type="Proteomes" id="UP000252132">
    <property type="component" value="Unassembled WGS sequence"/>
</dbReference>
<dbReference type="InterPro" id="IPR000760">
    <property type="entry name" value="Inositol_monophosphatase-like"/>
</dbReference>
<comment type="caution">
    <text evidence="11">The sequence shown here is derived from an EMBL/GenBank/DDBJ whole genome shotgun (WGS) entry which is preliminary data.</text>
</comment>
<dbReference type="PANTHER" id="PTHR20854">
    <property type="entry name" value="INOSITOL MONOPHOSPHATASE"/>
    <property type="match status" value="1"/>
</dbReference>
<proteinExistence type="inferred from homology"/>
<dbReference type="InterPro" id="IPR020583">
    <property type="entry name" value="Inositol_monoP_metal-BS"/>
</dbReference>
<evidence type="ECO:0000256" key="6">
    <source>
        <dbReference type="ARBA" id="ARBA00022723"/>
    </source>
</evidence>
<evidence type="ECO:0000256" key="10">
    <source>
        <dbReference type="RuleBase" id="RU364068"/>
    </source>
</evidence>
<dbReference type="Gene3D" id="3.40.190.80">
    <property type="match status" value="1"/>
</dbReference>
<keyword evidence="8 9" id="KW-0460">Magnesium</keyword>
<dbReference type="PROSITE" id="PS00629">
    <property type="entry name" value="IMP_1"/>
    <property type="match status" value="1"/>
</dbReference>
<evidence type="ECO:0000313" key="12">
    <source>
        <dbReference type="Proteomes" id="UP000252132"/>
    </source>
</evidence>
<dbReference type="AlphaFoldDB" id="A0A368E1B5"/>
<dbReference type="InterPro" id="IPR020550">
    <property type="entry name" value="Inositol_monophosphatase_CS"/>
</dbReference>
<evidence type="ECO:0000256" key="1">
    <source>
        <dbReference type="ARBA" id="ARBA00001033"/>
    </source>
</evidence>
<dbReference type="PANTHER" id="PTHR20854:SF4">
    <property type="entry name" value="INOSITOL-1-MONOPHOSPHATASE-RELATED"/>
    <property type="match status" value="1"/>
</dbReference>
<dbReference type="EC" id="3.1.3.25" evidence="4 10"/>
<sequence length="261" mass="28288">MPATSPTLNVMMLAARKAARDLRRDFGEVENLQVSKKGPGDFVSNADLKAEKTIFEELSHARPGYGFIMEESGVHEGKDKTHNWIVDPLDGTSNFLHGIPHFATSIALEREGQLVAGVVYNPVTDEMYYAEKGTGAYFNDKRMRVAGRTHLSDAVFACGIPHGERAGQDAFANEIKTLLPKVAGVRRFGAAALDLAYVAAGRVDGFWERGLSSWDMAAGVVLVREAGGIVTDLKNASNFLETGDIIAANDTLHDRLLPELG</sequence>
<dbReference type="CDD" id="cd01639">
    <property type="entry name" value="IMPase"/>
    <property type="match status" value="1"/>
</dbReference>
<comment type="cofactor">
    <cofactor evidence="2 9 10">
        <name>Mg(2+)</name>
        <dbReference type="ChEBI" id="CHEBI:18420"/>
    </cofactor>
</comment>
<dbReference type="Gene3D" id="3.30.540.10">
    <property type="entry name" value="Fructose-1,6-Bisphosphatase, subunit A, domain 1"/>
    <property type="match status" value="1"/>
</dbReference>
<dbReference type="SUPFAM" id="SSF56655">
    <property type="entry name" value="Carbohydrate phosphatase"/>
    <property type="match status" value="1"/>
</dbReference>
<accession>A0A368E1B5</accession>
<feature type="binding site" evidence="9">
    <location>
        <position position="90"/>
    </location>
    <ligand>
        <name>Mg(2+)</name>
        <dbReference type="ChEBI" id="CHEBI:18420"/>
        <label>2</label>
    </ligand>
</feature>
<evidence type="ECO:0000256" key="7">
    <source>
        <dbReference type="ARBA" id="ARBA00022801"/>
    </source>
</evidence>
<evidence type="ECO:0000256" key="9">
    <source>
        <dbReference type="PIRSR" id="PIRSR600760-2"/>
    </source>
</evidence>
<evidence type="ECO:0000256" key="4">
    <source>
        <dbReference type="ARBA" id="ARBA00013106"/>
    </source>
</evidence>
<dbReference type="GO" id="GO:0007165">
    <property type="term" value="P:signal transduction"/>
    <property type="evidence" value="ECO:0007669"/>
    <property type="project" value="TreeGrafter"/>
</dbReference>
<dbReference type="GO" id="GO:0046854">
    <property type="term" value="P:phosphatidylinositol phosphate biosynthetic process"/>
    <property type="evidence" value="ECO:0007669"/>
    <property type="project" value="InterPro"/>
</dbReference>
<dbReference type="FunFam" id="3.30.540.10:FF:000003">
    <property type="entry name" value="Inositol-1-monophosphatase"/>
    <property type="match status" value="1"/>
</dbReference>
<dbReference type="Pfam" id="PF00459">
    <property type="entry name" value="Inositol_P"/>
    <property type="match status" value="1"/>
</dbReference>
<comment type="similarity">
    <text evidence="3 10">Belongs to the inositol monophosphatase superfamily.</text>
</comment>
<dbReference type="PRINTS" id="PR01959">
    <property type="entry name" value="SBIMPHPHTASE"/>
</dbReference>
<dbReference type="PRINTS" id="PR00377">
    <property type="entry name" value="IMPHPHTASES"/>
</dbReference>
<evidence type="ECO:0000256" key="2">
    <source>
        <dbReference type="ARBA" id="ARBA00001946"/>
    </source>
</evidence>
<dbReference type="GO" id="GO:0008934">
    <property type="term" value="F:inositol monophosphate 1-phosphatase activity"/>
    <property type="evidence" value="ECO:0007669"/>
    <property type="project" value="InterPro"/>
</dbReference>
<dbReference type="GO" id="GO:0006020">
    <property type="term" value="P:inositol metabolic process"/>
    <property type="evidence" value="ECO:0007669"/>
    <property type="project" value="TreeGrafter"/>
</dbReference>
<feature type="binding site" evidence="9">
    <location>
        <position position="87"/>
    </location>
    <ligand>
        <name>Mg(2+)</name>
        <dbReference type="ChEBI" id="CHEBI:18420"/>
        <label>1</label>
        <note>catalytic</note>
    </ligand>
</feature>
<dbReference type="EMBL" id="QOQF01000004">
    <property type="protein sequence ID" value="RCL77887.1"/>
    <property type="molecule type" value="Genomic_DNA"/>
</dbReference>
<feature type="binding site" evidence="9">
    <location>
        <position position="70"/>
    </location>
    <ligand>
        <name>Mg(2+)</name>
        <dbReference type="ChEBI" id="CHEBI:18420"/>
        <label>1</label>
        <note>catalytic</note>
    </ligand>
</feature>
<protein>
    <recommendedName>
        <fullName evidence="5 10">Inositol-1-monophosphatase</fullName>
        <ecNumber evidence="4 10">3.1.3.25</ecNumber>
    </recommendedName>
</protein>
<name>A0A368E1B5_9PROT</name>
<gene>
    <name evidence="11" type="ORF">DBW69_01740</name>
</gene>
<dbReference type="InterPro" id="IPR033942">
    <property type="entry name" value="IMPase"/>
</dbReference>
<evidence type="ECO:0000256" key="8">
    <source>
        <dbReference type="ARBA" id="ARBA00022842"/>
    </source>
</evidence>
<comment type="catalytic activity">
    <reaction evidence="1 10">
        <text>a myo-inositol phosphate + H2O = myo-inositol + phosphate</text>
        <dbReference type="Rhea" id="RHEA:24056"/>
        <dbReference type="ChEBI" id="CHEBI:15377"/>
        <dbReference type="ChEBI" id="CHEBI:17268"/>
        <dbReference type="ChEBI" id="CHEBI:43474"/>
        <dbReference type="ChEBI" id="CHEBI:84139"/>
        <dbReference type="EC" id="3.1.3.25"/>
    </reaction>
</comment>
<keyword evidence="7 10" id="KW-0378">Hydrolase</keyword>